<name>A0A2M7Q7H9_9BACT</name>
<organism evidence="3 4">
    <name type="scientific">Candidatus Wolfebacteria bacterium CG_4_10_14_0_8_um_filter_39_64</name>
    <dbReference type="NCBI Taxonomy" id="1975063"/>
    <lineage>
        <taxon>Bacteria</taxon>
        <taxon>Candidatus Wolfeibacteriota</taxon>
    </lineage>
</organism>
<dbReference type="PANTHER" id="PTHR30121:SF11">
    <property type="entry name" value="AAA+ ATPASE DOMAIN-CONTAINING PROTEIN"/>
    <property type="match status" value="1"/>
</dbReference>
<dbReference type="GO" id="GO:0016020">
    <property type="term" value="C:membrane"/>
    <property type="evidence" value="ECO:0007669"/>
    <property type="project" value="InterPro"/>
</dbReference>
<dbReference type="InterPro" id="IPR051162">
    <property type="entry name" value="T4SS_component"/>
</dbReference>
<dbReference type="Pfam" id="PF02534">
    <property type="entry name" value="T4SS-DNA_transf"/>
    <property type="match status" value="1"/>
</dbReference>
<evidence type="ECO:0000313" key="4">
    <source>
        <dbReference type="Proteomes" id="UP000228730"/>
    </source>
</evidence>
<protein>
    <recommendedName>
        <fullName evidence="2">DUF8128 domain-containing protein</fullName>
    </recommendedName>
</protein>
<dbReference type="InterPro" id="IPR058441">
    <property type="entry name" value="DUF8128"/>
</dbReference>
<keyword evidence="1" id="KW-0472">Membrane</keyword>
<dbReference type="AlphaFoldDB" id="A0A2M7Q7H9"/>
<dbReference type="Proteomes" id="UP000228730">
    <property type="component" value="Unassembled WGS sequence"/>
</dbReference>
<feature type="domain" description="DUF8128" evidence="2">
    <location>
        <begin position="95"/>
        <end position="349"/>
    </location>
</feature>
<dbReference type="EMBL" id="PFKY01000036">
    <property type="protein sequence ID" value="PIY59040.1"/>
    <property type="molecule type" value="Genomic_DNA"/>
</dbReference>
<sequence length="790" mass="89773">MSTYFITFAIVIVIVAFVIAFFFISKNLKKKRLSKALGLRLLLIRLPQKTSKEFPTETRAAEAWKEEINLSSQLFSILAGLKSAFGLEAAVHHIGEEIFFYAAVPKESMEFVSRQIEGLWKEAKVEQIDDYNVFNPSGVNQGVYLKQKLSYALPIRTYSEANLDTFAPILSGLSKINEVGEGAAIQILVRPAPASTKKTISQMIENLKRGERFEDILKGGLIKFKDIEKAIRPEEKEKTEKIIDEEAIKTLDSKINKPLLSVNLRILVSAPSQYQADTILESITGGFSQFSAPLRQELKIIKPRNFQKLIYQFSFREFDENQSMILSTEELTSVFHLPASSTAIPKIKWLKSKEAAPPANLPTKGILIGETFFRNEQKSVYITEDDRRRHIYIVGQTGTGKSTLMTNMVVNDIRQNKGVAIIDPHGDLIETILGLIPGKRMDEVIVFDPSDRLRPLGINMLEYDFNRPEEKTFIVNEMQSIFNKLFLAETMGPMFEQYMRNALLLLMEDIPNEPATLMEVARVFTDADFRQKKLARIFNPTVIDFWEKEAIKAGGEASLANMTPYITSKFNNFTSNDYMRPIIGQPKSAFNFRQVMDEGKILLVNLSKGKIGEINANLLGMIITGRILMAALSRVDLSENKRRDFNLYIDEFQNFTTESIATILSEARKYALNLTMAHQFVAQLTEKIRDAVFGNVGSIISFRVGAQDAEFLVKQFEPVFSENDLVNIDNFNAYVKILIAGQTSRPFNIKTLVPERGDRETADRIKEMSRSRYGRDRQEVEVEILKRLRE</sequence>
<proteinExistence type="predicted"/>
<keyword evidence="1" id="KW-1133">Transmembrane helix</keyword>
<dbReference type="SUPFAM" id="SSF52540">
    <property type="entry name" value="P-loop containing nucleoside triphosphate hydrolases"/>
    <property type="match status" value="1"/>
</dbReference>
<dbReference type="Pfam" id="PF26449">
    <property type="entry name" value="DUF8128"/>
    <property type="match status" value="1"/>
</dbReference>
<evidence type="ECO:0000259" key="2">
    <source>
        <dbReference type="Pfam" id="PF26449"/>
    </source>
</evidence>
<comment type="caution">
    <text evidence="3">The sequence shown here is derived from an EMBL/GenBank/DDBJ whole genome shotgun (WGS) entry which is preliminary data.</text>
</comment>
<dbReference type="PANTHER" id="PTHR30121">
    <property type="entry name" value="UNCHARACTERIZED PROTEIN YJGR-RELATED"/>
    <property type="match status" value="1"/>
</dbReference>
<dbReference type="Gene3D" id="3.40.50.300">
    <property type="entry name" value="P-loop containing nucleotide triphosphate hydrolases"/>
    <property type="match status" value="2"/>
</dbReference>
<reference evidence="4" key="1">
    <citation type="submission" date="2017-09" db="EMBL/GenBank/DDBJ databases">
        <title>Depth-based differentiation of microbial function through sediment-hosted aquifers and enrichment of novel symbionts in the deep terrestrial subsurface.</title>
        <authorList>
            <person name="Probst A.J."/>
            <person name="Ladd B."/>
            <person name="Jarett J.K."/>
            <person name="Geller-Mcgrath D.E."/>
            <person name="Sieber C.M.K."/>
            <person name="Emerson J.B."/>
            <person name="Anantharaman K."/>
            <person name="Thomas B.C."/>
            <person name="Malmstrom R."/>
            <person name="Stieglmeier M."/>
            <person name="Klingl A."/>
            <person name="Woyke T."/>
            <person name="Ryan C.M."/>
            <person name="Banfield J.F."/>
        </authorList>
    </citation>
    <scope>NUCLEOTIDE SEQUENCE [LARGE SCALE GENOMIC DNA]</scope>
</reference>
<evidence type="ECO:0000256" key="1">
    <source>
        <dbReference type="SAM" id="Phobius"/>
    </source>
</evidence>
<dbReference type="InterPro" id="IPR003688">
    <property type="entry name" value="TraG/VirD4"/>
</dbReference>
<keyword evidence="1" id="KW-0812">Transmembrane</keyword>
<accession>A0A2M7Q7H9</accession>
<evidence type="ECO:0000313" key="3">
    <source>
        <dbReference type="EMBL" id="PIY59040.1"/>
    </source>
</evidence>
<feature type="transmembrane region" description="Helical" evidence="1">
    <location>
        <begin position="6"/>
        <end position="25"/>
    </location>
</feature>
<gene>
    <name evidence="3" type="ORF">COY97_01030</name>
</gene>
<dbReference type="InterPro" id="IPR027417">
    <property type="entry name" value="P-loop_NTPase"/>
</dbReference>